<dbReference type="EMBL" id="WHUW01000010">
    <property type="protein sequence ID" value="KAF8441737.1"/>
    <property type="molecule type" value="Genomic_DNA"/>
</dbReference>
<evidence type="ECO:0000313" key="3">
    <source>
        <dbReference type="EMBL" id="KAF8441737.1"/>
    </source>
</evidence>
<evidence type="ECO:0000313" key="4">
    <source>
        <dbReference type="Proteomes" id="UP001194468"/>
    </source>
</evidence>
<gene>
    <name evidence="3" type="ORF">L210DRAFT_2089132</name>
</gene>
<comment type="caution">
    <text evidence="3">The sequence shown here is derived from an EMBL/GenBank/DDBJ whole genome shotgun (WGS) entry which is preliminary data.</text>
</comment>
<evidence type="ECO:0000256" key="1">
    <source>
        <dbReference type="SAM" id="MobiDB-lite"/>
    </source>
</evidence>
<dbReference type="AlphaFoldDB" id="A0AAD4GGV8"/>
<feature type="compositionally biased region" description="Low complexity" evidence="1">
    <location>
        <begin position="92"/>
        <end position="101"/>
    </location>
</feature>
<accession>A0AAD4GGV8</accession>
<dbReference type="Proteomes" id="UP001194468">
    <property type="component" value="Unassembled WGS sequence"/>
</dbReference>
<feature type="compositionally biased region" description="Low complexity" evidence="1">
    <location>
        <begin position="136"/>
        <end position="157"/>
    </location>
</feature>
<organism evidence="3 4">
    <name type="scientific">Boletus edulis BED1</name>
    <dbReference type="NCBI Taxonomy" id="1328754"/>
    <lineage>
        <taxon>Eukaryota</taxon>
        <taxon>Fungi</taxon>
        <taxon>Dikarya</taxon>
        <taxon>Basidiomycota</taxon>
        <taxon>Agaricomycotina</taxon>
        <taxon>Agaricomycetes</taxon>
        <taxon>Agaricomycetidae</taxon>
        <taxon>Boletales</taxon>
        <taxon>Boletineae</taxon>
        <taxon>Boletaceae</taxon>
        <taxon>Boletoideae</taxon>
        <taxon>Boletus</taxon>
    </lineage>
</organism>
<keyword evidence="4" id="KW-1185">Reference proteome</keyword>
<dbReference type="InterPro" id="IPR043837">
    <property type="entry name" value="Mtf2-like_C"/>
</dbReference>
<dbReference type="InterPro" id="IPR040009">
    <property type="entry name" value="Mtf2/C5D6.12-like"/>
</dbReference>
<feature type="compositionally biased region" description="Polar residues" evidence="1">
    <location>
        <begin position="158"/>
        <end position="177"/>
    </location>
</feature>
<evidence type="ECO:0000259" key="2">
    <source>
        <dbReference type="Pfam" id="PF19189"/>
    </source>
</evidence>
<dbReference type="PANTHER" id="PTHR39468">
    <property type="entry name" value="CHROMOSOME 7, WHOLE GENOME SHOTGUN SEQUENCE"/>
    <property type="match status" value="1"/>
</dbReference>
<name>A0AAD4GGV8_BOLED</name>
<sequence>MSSRTPLLTMLASRALSRRVSGFSFFSSVSARTTSTSPATASTSQPEVKSQVQDSIFTAPESPWDHVFSDIDPVPPLTTAASTSGRKKGHGQSQSIIQRSSGVRHQRASITAREMSVFDEMFDMIFNAVSAQKGKAPASASPGMSSTPSSAQAASSPILSDTPSLSGQTQSIGREGTQLNDLFRTLRRHTSRVRWTSAIDEELDRKKETMELFNTDYDLLQWVTQELFGEAQQWDEEAKQAMAASNAGATIVDRKGKNTTTAAASPSSSLATGPGKHSIYPHLIAHAMRIFRTTYSNPSLSLAIFNHAARMSIPSYVFGCTAPAYNELIEAKWEGWGDLEGVCNAVEEMRANGIKSDGRTRILMEKVRREVGEARPVELGEGTDDAKDVNLLARRVWEQLGEVEVMRLLHRIERLALRDRTRRSVSSPHEESWKSAALQPAGDDGWSFDGWDKTGDARKQRWQAKPPPQDSHSRTLDDWTVLDTPKDGLAFR</sequence>
<feature type="region of interest" description="Disordered" evidence="1">
    <location>
        <begin position="420"/>
        <end position="492"/>
    </location>
</feature>
<feature type="region of interest" description="Disordered" evidence="1">
    <location>
        <begin position="135"/>
        <end position="177"/>
    </location>
</feature>
<feature type="domain" description="Mtf2-like C-terminal" evidence="2">
    <location>
        <begin position="200"/>
        <end position="389"/>
    </location>
</feature>
<reference evidence="3" key="2">
    <citation type="journal article" date="2020" name="Nat. Commun.">
        <title>Large-scale genome sequencing of mycorrhizal fungi provides insights into the early evolution of symbiotic traits.</title>
        <authorList>
            <person name="Miyauchi S."/>
            <person name="Kiss E."/>
            <person name="Kuo A."/>
            <person name="Drula E."/>
            <person name="Kohler A."/>
            <person name="Sanchez-Garcia M."/>
            <person name="Morin E."/>
            <person name="Andreopoulos B."/>
            <person name="Barry K.W."/>
            <person name="Bonito G."/>
            <person name="Buee M."/>
            <person name="Carver A."/>
            <person name="Chen C."/>
            <person name="Cichocki N."/>
            <person name="Clum A."/>
            <person name="Culley D."/>
            <person name="Crous P.W."/>
            <person name="Fauchery L."/>
            <person name="Girlanda M."/>
            <person name="Hayes R.D."/>
            <person name="Keri Z."/>
            <person name="LaButti K."/>
            <person name="Lipzen A."/>
            <person name="Lombard V."/>
            <person name="Magnuson J."/>
            <person name="Maillard F."/>
            <person name="Murat C."/>
            <person name="Nolan M."/>
            <person name="Ohm R.A."/>
            <person name="Pangilinan J."/>
            <person name="Pereira M.F."/>
            <person name="Perotto S."/>
            <person name="Peter M."/>
            <person name="Pfister S."/>
            <person name="Riley R."/>
            <person name="Sitrit Y."/>
            <person name="Stielow J.B."/>
            <person name="Szollosi G."/>
            <person name="Zifcakova L."/>
            <person name="Stursova M."/>
            <person name="Spatafora J.W."/>
            <person name="Tedersoo L."/>
            <person name="Vaario L.M."/>
            <person name="Yamada A."/>
            <person name="Yan M."/>
            <person name="Wang P."/>
            <person name="Xu J."/>
            <person name="Bruns T."/>
            <person name="Baldrian P."/>
            <person name="Vilgalys R."/>
            <person name="Dunand C."/>
            <person name="Henrissat B."/>
            <person name="Grigoriev I.V."/>
            <person name="Hibbett D."/>
            <person name="Nagy L.G."/>
            <person name="Martin F.M."/>
        </authorList>
    </citation>
    <scope>NUCLEOTIDE SEQUENCE</scope>
    <source>
        <strain evidence="3">BED1</strain>
    </source>
</reference>
<reference evidence="3" key="1">
    <citation type="submission" date="2019-10" db="EMBL/GenBank/DDBJ databases">
        <authorList>
            <consortium name="DOE Joint Genome Institute"/>
            <person name="Kuo A."/>
            <person name="Miyauchi S."/>
            <person name="Kiss E."/>
            <person name="Drula E."/>
            <person name="Kohler A."/>
            <person name="Sanchez-Garcia M."/>
            <person name="Andreopoulos B."/>
            <person name="Barry K.W."/>
            <person name="Bonito G."/>
            <person name="Buee M."/>
            <person name="Carver A."/>
            <person name="Chen C."/>
            <person name="Cichocki N."/>
            <person name="Clum A."/>
            <person name="Culley D."/>
            <person name="Crous P.W."/>
            <person name="Fauchery L."/>
            <person name="Girlanda M."/>
            <person name="Hayes R."/>
            <person name="Keri Z."/>
            <person name="LaButti K."/>
            <person name="Lipzen A."/>
            <person name="Lombard V."/>
            <person name="Magnuson J."/>
            <person name="Maillard F."/>
            <person name="Morin E."/>
            <person name="Murat C."/>
            <person name="Nolan M."/>
            <person name="Ohm R."/>
            <person name="Pangilinan J."/>
            <person name="Pereira M."/>
            <person name="Perotto S."/>
            <person name="Peter M."/>
            <person name="Riley R."/>
            <person name="Sitrit Y."/>
            <person name="Stielow B."/>
            <person name="Szollosi G."/>
            <person name="Zifcakova L."/>
            <person name="Stursova M."/>
            <person name="Spatafora J.W."/>
            <person name="Tedersoo L."/>
            <person name="Vaario L.-M."/>
            <person name="Yamada A."/>
            <person name="Yan M."/>
            <person name="Wang P."/>
            <person name="Xu J."/>
            <person name="Bruns T."/>
            <person name="Baldrian P."/>
            <person name="Vilgalys R."/>
            <person name="Henrissat B."/>
            <person name="Grigoriev I.V."/>
            <person name="Hibbett D."/>
            <person name="Nagy L.G."/>
            <person name="Martin F.M."/>
        </authorList>
    </citation>
    <scope>NUCLEOTIDE SEQUENCE</scope>
    <source>
        <strain evidence="3">BED1</strain>
    </source>
</reference>
<dbReference type="Pfam" id="PF19189">
    <property type="entry name" value="Mtf2"/>
    <property type="match status" value="1"/>
</dbReference>
<dbReference type="PANTHER" id="PTHR39468:SF1">
    <property type="entry name" value="MTF2-LIKE C-TERMINAL DOMAIN-CONTAINING PROTEIN"/>
    <property type="match status" value="1"/>
</dbReference>
<proteinExistence type="predicted"/>
<feature type="compositionally biased region" description="Basic and acidic residues" evidence="1">
    <location>
        <begin position="450"/>
        <end position="459"/>
    </location>
</feature>
<dbReference type="GO" id="GO:0005739">
    <property type="term" value="C:mitochondrion"/>
    <property type="evidence" value="ECO:0007669"/>
    <property type="project" value="InterPro"/>
</dbReference>
<feature type="region of interest" description="Disordered" evidence="1">
    <location>
        <begin position="73"/>
        <end position="108"/>
    </location>
</feature>
<protein>
    <recommendedName>
        <fullName evidence="2">Mtf2-like C-terminal domain-containing protein</fullName>
    </recommendedName>
</protein>